<comment type="caution">
    <text evidence="1">The sequence shown here is derived from an EMBL/GenBank/DDBJ whole genome shotgun (WGS) entry which is preliminary data.</text>
</comment>
<protein>
    <submittedName>
        <fullName evidence="1">1590_t:CDS:1</fullName>
    </submittedName>
</protein>
<sequence>NISQDSQELNSEVLFDEYNGPKGEPLARYFSDSCIASSASIRSFQIEAIKSYEISSEEFWQKPLVEISDKSEL</sequence>
<feature type="non-terminal residue" evidence="1">
    <location>
        <position position="1"/>
    </location>
</feature>
<organism evidence="1 2">
    <name type="scientific">Dentiscutata heterogama</name>
    <dbReference type="NCBI Taxonomy" id="1316150"/>
    <lineage>
        <taxon>Eukaryota</taxon>
        <taxon>Fungi</taxon>
        <taxon>Fungi incertae sedis</taxon>
        <taxon>Mucoromycota</taxon>
        <taxon>Glomeromycotina</taxon>
        <taxon>Glomeromycetes</taxon>
        <taxon>Diversisporales</taxon>
        <taxon>Gigasporaceae</taxon>
        <taxon>Dentiscutata</taxon>
    </lineage>
</organism>
<dbReference type="Proteomes" id="UP000789702">
    <property type="component" value="Unassembled WGS sequence"/>
</dbReference>
<evidence type="ECO:0000313" key="1">
    <source>
        <dbReference type="EMBL" id="CAG8663156.1"/>
    </source>
</evidence>
<proteinExistence type="predicted"/>
<gene>
    <name evidence="1" type="ORF">DHETER_LOCUS9847</name>
</gene>
<name>A0ACA9NLG4_9GLOM</name>
<dbReference type="EMBL" id="CAJVPU010018013">
    <property type="protein sequence ID" value="CAG8663156.1"/>
    <property type="molecule type" value="Genomic_DNA"/>
</dbReference>
<evidence type="ECO:0000313" key="2">
    <source>
        <dbReference type="Proteomes" id="UP000789702"/>
    </source>
</evidence>
<accession>A0ACA9NLG4</accession>
<keyword evidence="2" id="KW-1185">Reference proteome</keyword>
<reference evidence="1" key="1">
    <citation type="submission" date="2021-06" db="EMBL/GenBank/DDBJ databases">
        <authorList>
            <person name="Kallberg Y."/>
            <person name="Tangrot J."/>
            <person name="Rosling A."/>
        </authorList>
    </citation>
    <scope>NUCLEOTIDE SEQUENCE</scope>
    <source>
        <strain evidence="1">IL203A</strain>
    </source>
</reference>